<organism evidence="1 2">
    <name type="scientific">Flavobacterium anhuiense</name>
    <dbReference type="NCBI Taxonomy" id="459526"/>
    <lineage>
        <taxon>Bacteria</taxon>
        <taxon>Pseudomonadati</taxon>
        <taxon>Bacteroidota</taxon>
        <taxon>Flavobacteriia</taxon>
        <taxon>Flavobacteriales</taxon>
        <taxon>Flavobacteriaceae</taxon>
        <taxon>Flavobacterium</taxon>
    </lineage>
</organism>
<sequence>MKKIVFAVLTSITLTSCFGFHDYEIDTIVDDYEVLWVDAYESRSLKKGETIIPAFVFSTGYNSKYIYSKQHPLLENSKEKINLNVTHYYIIERTKSIFQDKPIFGPFNKTQFEKKCHELSIKKPEFNLTFPTEF</sequence>
<accession>A0A444VYA3</accession>
<gene>
    <name evidence="1" type="ORF">NU08_2520</name>
</gene>
<evidence type="ECO:0000313" key="1">
    <source>
        <dbReference type="EMBL" id="RYJ38543.1"/>
    </source>
</evidence>
<comment type="caution">
    <text evidence="1">The sequence shown here is derived from an EMBL/GenBank/DDBJ whole genome shotgun (WGS) entry which is preliminary data.</text>
</comment>
<dbReference type="AlphaFoldDB" id="A0A444VYA3"/>
<name>A0A444VYA3_9FLAO</name>
<dbReference type="InterPro" id="IPR025059">
    <property type="entry name" value="DUF3997"/>
</dbReference>
<dbReference type="Pfam" id="PF13162">
    <property type="entry name" value="DUF3997"/>
    <property type="match status" value="1"/>
</dbReference>
<dbReference type="Proteomes" id="UP000290433">
    <property type="component" value="Unassembled WGS sequence"/>
</dbReference>
<protein>
    <submittedName>
        <fullName evidence="1">DUF3997 domain containing protein</fullName>
    </submittedName>
</protein>
<proteinExistence type="predicted"/>
<dbReference type="EMBL" id="JUIV01000008">
    <property type="protein sequence ID" value="RYJ38543.1"/>
    <property type="molecule type" value="Genomic_DNA"/>
</dbReference>
<evidence type="ECO:0000313" key="2">
    <source>
        <dbReference type="Proteomes" id="UP000290433"/>
    </source>
</evidence>
<dbReference type="PROSITE" id="PS51257">
    <property type="entry name" value="PROKAR_LIPOPROTEIN"/>
    <property type="match status" value="1"/>
</dbReference>
<dbReference type="OrthoDB" id="1077692at2"/>
<dbReference type="RefSeq" id="WP_129747346.1">
    <property type="nucleotide sequence ID" value="NZ_JUIV01000008.1"/>
</dbReference>
<reference evidence="1 2" key="1">
    <citation type="submission" date="2014-12" db="EMBL/GenBank/DDBJ databases">
        <title>Genome sequence of Flavobacterium anhuiense RCM74.</title>
        <authorList>
            <person name="Kim J.F."/>
            <person name="Song J.Y."/>
            <person name="Kwak M.-J."/>
            <person name="Lee S.-W."/>
        </authorList>
    </citation>
    <scope>NUCLEOTIDE SEQUENCE [LARGE SCALE GENOMIC DNA]</scope>
    <source>
        <strain evidence="1 2">RCM74</strain>
    </source>
</reference>